<keyword evidence="2" id="KW-1185">Reference proteome</keyword>
<protein>
    <submittedName>
        <fullName evidence="1">Uncharacterized protein</fullName>
    </submittedName>
</protein>
<name>A0AAV2DJ70_9ROSI</name>
<dbReference type="Proteomes" id="UP001497516">
    <property type="component" value="Chromosome 3"/>
</dbReference>
<proteinExistence type="predicted"/>
<evidence type="ECO:0000313" key="1">
    <source>
        <dbReference type="EMBL" id="CAL1374003.1"/>
    </source>
</evidence>
<reference evidence="1 2" key="1">
    <citation type="submission" date="2024-04" db="EMBL/GenBank/DDBJ databases">
        <authorList>
            <person name="Fracassetti M."/>
        </authorList>
    </citation>
    <scope>NUCLEOTIDE SEQUENCE [LARGE SCALE GENOMIC DNA]</scope>
</reference>
<dbReference type="EMBL" id="OZ034816">
    <property type="protein sequence ID" value="CAL1374003.1"/>
    <property type="molecule type" value="Genomic_DNA"/>
</dbReference>
<gene>
    <name evidence="1" type="ORF">LTRI10_LOCUS15897</name>
</gene>
<organism evidence="1 2">
    <name type="scientific">Linum trigynum</name>
    <dbReference type="NCBI Taxonomy" id="586398"/>
    <lineage>
        <taxon>Eukaryota</taxon>
        <taxon>Viridiplantae</taxon>
        <taxon>Streptophyta</taxon>
        <taxon>Embryophyta</taxon>
        <taxon>Tracheophyta</taxon>
        <taxon>Spermatophyta</taxon>
        <taxon>Magnoliopsida</taxon>
        <taxon>eudicotyledons</taxon>
        <taxon>Gunneridae</taxon>
        <taxon>Pentapetalae</taxon>
        <taxon>rosids</taxon>
        <taxon>fabids</taxon>
        <taxon>Malpighiales</taxon>
        <taxon>Linaceae</taxon>
        <taxon>Linum</taxon>
    </lineage>
</organism>
<sequence length="87" mass="9539">MTIAAIWAQRFPIARNVRLSRRGEANVIFVYRGGLPPKSTSSASKAKKEAANRNAQISHQFLLLRLTGDSSESRLPSPLPLSSAFDD</sequence>
<accession>A0AAV2DJ70</accession>
<evidence type="ECO:0000313" key="2">
    <source>
        <dbReference type="Proteomes" id="UP001497516"/>
    </source>
</evidence>
<dbReference type="AlphaFoldDB" id="A0AAV2DJ70"/>